<organism evidence="4 5">
    <name type="scientific">Myroides phaeus</name>
    <dbReference type="NCBI Taxonomy" id="702745"/>
    <lineage>
        <taxon>Bacteria</taxon>
        <taxon>Pseudomonadati</taxon>
        <taxon>Bacteroidota</taxon>
        <taxon>Flavobacteriia</taxon>
        <taxon>Flavobacteriales</taxon>
        <taxon>Flavobacteriaceae</taxon>
        <taxon>Myroides</taxon>
    </lineage>
</organism>
<feature type="chain" id="PRO_5017333377" description="tRNA (Guanine-N1)-methyltransferase" evidence="3">
    <location>
        <begin position="21"/>
        <end position="192"/>
    </location>
</feature>
<name>A0A1G8H3G4_9FLAO</name>
<dbReference type="Proteomes" id="UP000243588">
    <property type="component" value="Unassembled WGS sequence"/>
</dbReference>
<reference evidence="5" key="1">
    <citation type="submission" date="2016-10" db="EMBL/GenBank/DDBJ databases">
        <authorList>
            <person name="Varghese N."/>
            <person name="Submissions S."/>
        </authorList>
    </citation>
    <scope>NUCLEOTIDE SEQUENCE [LARGE SCALE GENOMIC DNA]</scope>
    <source>
        <strain evidence="5">DSM 23313</strain>
    </source>
</reference>
<evidence type="ECO:0000313" key="4">
    <source>
        <dbReference type="EMBL" id="SDI01185.1"/>
    </source>
</evidence>
<dbReference type="AlphaFoldDB" id="A0A1G8H3G4"/>
<keyword evidence="2" id="KW-1133">Transmembrane helix</keyword>
<feature type="signal peptide" evidence="3">
    <location>
        <begin position="1"/>
        <end position="20"/>
    </location>
</feature>
<evidence type="ECO:0000256" key="1">
    <source>
        <dbReference type="SAM" id="Coils"/>
    </source>
</evidence>
<evidence type="ECO:0000313" key="5">
    <source>
        <dbReference type="Proteomes" id="UP000243588"/>
    </source>
</evidence>
<gene>
    <name evidence="4" type="ORF">SAMN05421818_1404</name>
</gene>
<feature type="transmembrane region" description="Helical" evidence="2">
    <location>
        <begin position="123"/>
        <end position="140"/>
    </location>
</feature>
<dbReference type="RefSeq" id="WP_090410499.1">
    <property type="nucleotide sequence ID" value="NZ_FNDQ01000040.1"/>
</dbReference>
<sequence length="192" mass="21847">MRKTIILAVSLLTFNTICLAQDQTNSIDSQFTTLVNESNNYQTYKIVPKVKLQQLQTNVNNAMNKLQSVIDNHATATQAQTDSLISMSNKLETAQADLAVALERENSFQVLGMSTQKSTFTSIVWTIIGILILALVFFVYRFRSSHAVTREANLRLAETEQELEDLRKSSLEREQKIRRQLQDEINKHKKAV</sequence>
<dbReference type="STRING" id="702745.SAMN05421818_1404"/>
<accession>A0A1G8H3G4</accession>
<keyword evidence="2" id="KW-0812">Transmembrane</keyword>
<evidence type="ECO:0008006" key="6">
    <source>
        <dbReference type="Google" id="ProtNLM"/>
    </source>
</evidence>
<keyword evidence="1" id="KW-0175">Coiled coil</keyword>
<keyword evidence="5" id="KW-1185">Reference proteome</keyword>
<keyword evidence="2" id="KW-0472">Membrane</keyword>
<proteinExistence type="predicted"/>
<feature type="coiled-coil region" evidence="1">
    <location>
        <begin position="149"/>
        <end position="191"/>
    </location>
</feature>
<protein>
    <recommendedName>
        <fullName evidence="6">tRNA (Guanine-N1)-methyltransferase</fullName>
    </recommendedName>
</protein>
<keyword evidence="3" id="KW-0732">Signal</keyword>
<evidence type="ECO:0000256" key="3">
    <source>
        <dbReference type="SAM" id="SignalP"/>
    </source>
</evidence>
<dbReference type="EMBL" id="FNDQ01000040">
    <property type="protein sequence ID" value="SDI01185.1"/>
    <property type="molecule type" value="Genomic_DNA"/>
</dbReference>
<evidence type="ECO:0000256" key="2">
    <source>
        <dbReference type="SAM" id="Phobius"/>
    </source>
</evidence>